<dbReference type="PANTHER" id="PTHR11785:SF512">
    <property type="entry name" value="SOBREMESA, ISOFORM B"/>
    <property type="match status" value="1"/>
</dbReference>
<feature type="transmembrane region" description="Helical" evidence="5">
    <location>
        <begin position="139"/>
        <end position="158"/>
    </location>
</feature>
<feature type="transmembrane region" description="Helical" evidence="5">
    <location>
        <begin position="369"/>
        <end position="389"/>
    </location>
</feature>
<feature type="transmembrane region" description="Helical" evidence="5">
    <location>
        <begin position="342"/>
        <end position="363"/>
    </location>
</feature>
<feature type="transmembrane region" description="Helical" evidence="5">
    <location>
        <begin position="285"/>
        <end position="308"/>
    </location>
</feature>
<comment type="caution">
    <text evidence="6">The sequence shown here is derived from an EMBL/GenBank/DDBJ whole genome shotgun (WGS) entry which is preliminary data.</text>
</comment>
<dbReference type="Proteomes" id="UP000664357">
    <property type="component" value="Unassembled WGS sequence"/>
</dbReference>
<organism evidence="6 7">
    <name type="scientific">Candidatus Enterococcus ferrettii</name>
    <dbReference type="NCBI Taxonomy" id="2815324"/>
    <lineage>
        <taxon>Bacteria</taxon>
        <taxon>Bacillati</taxon>
        <taxon>Bacillota</taxon>
        <taxon>Bacilli</taxon>
        <taxon>Lactobacillales</taxon>
        <taxon>Enterococcaceae</taxon>
        <taxon>Enterococcus</taxon>
    </lineage>
</organism>
<evidence type="ECO:0000256" key="5">
    <source>
        <dbReference type="SAM" id="Phobius"/>
    </source>
</evidence>
<dbReference type="EMBL" id="JAFREL020000001">
    <property type="protein sequence ID" value="MEO1769708.1"/>
    <property type="molecule type" value="Genomic_DNA"/>
</dbReference>
<feature type="transmembrane region" description="Helical" evidence="5">
    <location>
        <begin position="427"/>
        <end position="447"/>
    </location>
</feature>
<feature type="transmembrane region" description="Helical" evidence="5">
    <location>
        <begin position="245"/>
        <end position="265"/>
    </location>
</feature>
<evidence type="ECO:0000256" key="2">
    <source>
        <dbReference type="ARBA" id="ARBA00022692"/>
    </source>
</evidence>
<feature type="transmembrane region" description="Helical" evidence="5">
    <location>
        <begin position="170"/>
        <end position="186"/>
    </location>
</feature>
<dbReference type="InterPro" id="IPR050598">
    <property type="entry name" value="AminoAcid_Transporter"/>
</dbReference>
<evidence type="ECO:0000256" key="4">
    <source>
        <dbReference type="ARBA" id="ARBA00023136"/>
    </source>
</evidence>
<accession>A0ABV0EPT8</accession>
<feature type="transmembrane region" description="Helical" evidence="5">
    <location>
        <begin position="59"/>
        <end position="83"/>
    </location>
</feature>
<dbReference type="Pfam" id="PF13520">
    <property type="entry name" value="AA_permease_2"/>
    <property type="match status" value="1"/>
</dbReference>
<evidence type="ECO:0000256" key="1">
    <source>
        <dbReference type="ARBA" id="ARBA00004141"/>
    </source>
</evidence>
<feature type="transmembrane region" description="Helical" evidence="5">
    <location>
        <begin position="25"/>
        <end position="47"/>
    </location>
</feature>
<feature type="transmembrane region" description="Helical" evidence="5">
    <location>
        <begin position="206"/>
        <end position="225"/>
    </location>
</feature>
<feature type="transmembrane region" description="Helical" evidence="5">
    <location>
        <begin position="401"/>
        <end position="421"/>
    </location>
</feature>
<reference evidence="6 7" key="2">
    <citation type="submission" date="2024-02" db="EMBL/GenBank/DDBJ databases">
        <title>The Genome Sequence of Enterococcus sp. DIV0159.</title>
        <authorList>
            <person name="Earl A."/>
            <person name="Manson A."/>
            <person name="Gilmore M."/>
            <person name="Sanders J."/>
            <person name="Shea T."/>
            <person name="Howe W."/>
            <person name="Livny J."/>
            <person name="Cuomo C."/>
            <person name="Neafsey D."/>
            <person name="Birren B."/>
        </authorList>
    </citation>
    <scope>NUCLEOTIDE SEQUENCE [LARGE SCALE GENOMIC DNA]</scope>
    <source>
        <strain evidence="6 7">665A</strain>
    </source>
</reference>
<name>A0ABV0EPT8_9ENTE</name>
<keyword evidence="2 5" id="KW-0812">Transmembrane</keyword>
<dbReference type="InterPro" id="IPR002293">
    <property type="entry name" value="AA/rel_permease1"/>
</dbReference>
<comment type="subcellular location">
    <subcellularLocation>
        <location evidence="1">Membrane</location>
        <topology evidence="1">Multi-pass membrane protein</topology>
    </subcellularLocation>
</comment>
<evidence type="ECO:0000256" key="3">
    <source>
        <dbReference type="ARBA" id="ARBA00022989"/>
    </source>
</evidence>
<sequence length="454" mass="48521">METNQQDVASSPATQEGELKRTMTFFPALSTVMGTVIGAGVFFKAASVAAVTGSTSMHMLSWFLGGLISVCAGLTGAELAAAIPETGGMLRYIERAYGKFPSFLLGWAQVIIYFPANVAALSIIFATQFKNLFGLGDGTIIPIAIVAAASIMLINFLGSKAGGMFQSVTLVFKLIPLALIVIFGLMRQGAVEVSLFPVQAGANVGGFAPALGAGLLATMFAYDGWIHVGNLAGELKKPAKDLPRAIAGGILGIMVVYLLVNWAYLKTMAIPELAGNENAAMEVAGRIFGGMGGRLVTIGILVSVYGTINGYTMTGMRLPYTMGIEKQLPFSKQLAKLNRNSVPYIAGILELVIAIGMMMVGGFDLLTDMLVFVIWIFYTLVFVAVIKLRKTEPDLHRPYKVPLYPIIPAIAIIGGIFILIMTLINQFSLAMVGLLITALGIPVYFYMMKRNQKV</sequence>
<reference evidence="6 7" key="1">
    <citation type="submission" date="2021-03" db="EMBL/GenBank/DDBJ databases">
        <authorList>
            <person name="Gilmore M.S."/>
            <person name="Schwartzman J."/>
            <person name="Van Tyne D."/>
            <person name="Martin M."/>
            <person name="Earl A.M."/>
            <person name="Manson A.L."/>
            <person name="Straub T."/>
            <person name="Salamzade R."/>
            <person name="Saavedra J."/>
            <person name="Lebreton F."/>
            <person name="Prichula J."/>
            <person name="Schaufler K."/>
            <person name="Gaca A."/>
            <person name="Sgardioli B."/>
            <person name="Wagenaar J."/>
            <person name="Strong T."/>
        </authorList>
    </citation>
    <scope>NUCLEOTIDE SEQUENCE [LARGE SCALE GENOMIC DNA]</scope>
    <source>
        <strain evidence="6 7">665A</strain>
    </source>
</reference>
<feature type="transmembrane region" description="Helical" evidence="5">
    <location>
        <begin position="104"/>
        <end position="127"/>
    </location>
</feature>
<dbReference type="RefSeq" id="WP_207703792.1">
    <property type="nucleotide sequence ID" value="NZ_JAFREL020000001.1"/>
</dbReference>
<keyword evidence="7" id="KW-1185">Reference proteome</keyword>
<gene>
    <name evidence="6" type="ORF">JZO67_001659</name>
</gene>
<evidence type="ECO:0000313" key="7">
    <source>
        <dbReference type="Proteomes" id="UP000664357"/>
    </source>
</evidence>
<keyword evidence="3 5" id="KW-1133">Transmembrane helix</keyword>
<dbReference type="PANTHER" id="PTHR11785">
    <property type="entry name" value="AMINO ACID TRANSPORTER"/>
    <property type="match status" value="1"/>
</dbReference>
<dbReference type="Gene3D" id="1.20.1740.10">
    <property type="entry name" value="Amino acid/polyamine transporter I"/>
    <property type="match status" value="1"/>
</dbReference>
<evidence type="ECO:0000313" key="6">
    <source>
        <dbReference type="EMBL" id="MEO1769708.1"/>
    </source>
</evidence>
<proteinExistence type="predicted"/>
<keyword evidence="4 5" id="KW-0472">Membrane</keyword>
<dbReference type="PIRSF" id="PIRSF006060">
    <property type="entry name" value="AA_transporter"/>
    <property type="match status" value="1"/>
</dbReference>
<protein>
    <submittedName>
        <fullName evidence="6">Amino acid permease</fullName>
    </submittedName>
</protein>